<dbReference type="Proteomes" id="UP001497516">
    <property type="component" value="Chromosome 10"/>
</dbReference>
<dbReference type="AlphaFoldDB" id="A0AAV2CSY5"/>
<sequence length="76" mass="8444">MPGISITSLVEETATLVYHPDLEPAFPVVDILFVSWDMDFAVLYPLYYGRSLEATVLGRYLERAIHAGEGVVADLE</sequence>
<reference evidence="1 2" key="1">
    <citation type="submission" date="2024-04" db="EMBL/GenBank/DDBJ databases">
        <authorList>
            <person name="Fracassetti M."/>
        </authorList>
    </citation>
    <scope>NUCLEOTIDE SEQUENCE [LARGE SCALE GENOMIC DNA]</scope>
</reference>
<gene>
    <name evidence="1" type="ORF">LTRI10_LOCUS6530</name>
</gene>
<proteinExistence type="predicted"/>
<evidence type="ECO:0000313" key="1">
    <source>
        <dbReference type="EMBL" id="CAL1359012.1"/>
    </source>
</evidence>
<accession>A0AAV2CSY5</accession>
<evidence type="ECO:0000313" key="2">
    <source>
        <dbReference type="Proteomes" id="UP001497516"/>
    </source>
</evidence>
<protein>
    <submittedName>
        <fullName evidence="1">Uncharacterized protein</fullName>
    </submittedName>
</protein>
<dbReference type="EMBL" id="OZ034814">
    <property type="protein sequence ID" value="CAL1359012.1"/>
    <property type="molecule type" value="Genomic_DNA"/>
</dbReference>
<name>A0AAV2CSY5_9ROSI</name>
<organism evidence="1 2">
    <name type="scientific">Linum trigynum</name>
    <dbReference type="NCBI Taxonomy" id="586398"/>
    <lineage>
        <taxon>Eukaryota</taxon>
        <taxon>Viridiplantae</taxon>
        <taxon>Streptophyta</taxon>
        <taxon>Embryophyta</taxon>
        <taxon>Tracheophyta</taxon>
        <taxon>Spermatophyta</taxon>
        <taxon>Magnoliopsida</taxon>
        <taxon>eudicotyledons</taxon>
        <taxon>Gunneridae</taxon>
        <taxon>Pentapetalae</taxon>
        <taxon>rosids</taxon>
        <taxon>fabids</taxon>
        <taxon>Malpighiales</taxon>
        <taxon>Linaceae</taxon>
        <taxon>Linum</taxon>
    </lineage>
</organism>
<keyword evidence="2" id="KW-1185">Reference proteome</keyword>